<dbReference type="PANTHER" id="PTHR12652:SF50">
    <property type="entry name" value="PEROXIN 11"/>
    <property type="match status" value="1"/>
</dbReference>
<reference evidence="6" key="1">
    <citation type="submission" date="2021-02" db="EMBL/GenBank/DDBJ databases">
        <authorList>
            <person name="Dougan E. K."/>
            <person name="Rhodes N."/>
            <person name="Thang M."/>
            <person name="Chan C."/>
        </authorList>
    </citation>
    <scope>NUCLEOTIDE SEQUENCE</scope>
</reference>
<dbReference type="AlphaFoldDB" id="A0A813KGH4"/>
<evidence type="ECO:0000256" key="1">
    <source>
        <dbReference type="ARBA" id="ARBA00022593"/>
    </source>
</evidence>
<comment type="caution">
    <text evidence="6">The sequence shown here is derived from an EMBL/GenBank/DDBJ whole genome shotgun (WGS) entry which is preliminary data.</text>
</comment>
<dbReference type="OrthoDB" id="411017at2759"/>
<dbReference type="Proteomes" id="UP000626109">
    <property type="component" value="Unassembled WGS sequence"/>
</dbReference>
<organism evidence="6 7">
    <name type="scientific">Polarella glacialis</name>
    <name type="common">Dinoflagellate</name>
    <dbReference type="NCBI Taxonomy" id="89957"/>
    <lineage>
        <taxon>Eukaryota</taxon>
        <taxon>Sar</taxon>
        <taxon>Alveolata</taxon>
        <taxon>Dinophyceae</taxon>
        <taxon>Suessiales</taxon>
        <taxon>Suessiaceae</taxon>
        <taxon>Polarella</taxon>
    </lineage>
</organism>
<evidence type="ECO:0000313" key="8">
    <source>
        <dbReference type="Proteomes" id="UP000654075"/>
    </source>
</evidence>
<dbReference type="InterPro" id="IPR008733">
    <property type="entry name" value="PEX11"/>
</dbReference>
<evidence type="ECO:0000256" key="4">
    <source>
        <dbReference type="ARBA" id="ARBA00046271"/>
    </source>
</evidence>
<keyword evidence="1" id="KW-0962">Peroxisome biogenesis</keyword>
<keyword evidence="8" id="KW-1185">Reference proteome</keyword>
<keyword evidence="2" id="KW-0472">Membrane</keyword>
<dbReference type="GO" id="GO:0016559">
    <property type="term" value="P:peroxisome fission"/>
    <property type="evidence" value="ECO:0007669"/>
    <property type="project" value="InterPro"/>
</dbReference>
<accession>A0A813KGH4</accession>
<evidence type="ECO:0000256" key="3">
    <source>
        <dbReference type="ARBA" id="ARBA00023140"/>
    </source>
</evidence>
<evidence type="ECO:0000313" key="5">
    <source>
        <dbReference type="EMBL" id="CAE8638856.1"/>
    </source>
</evidence>
<protein>
    <submittedName>
        <fullName evidence="6">Uncharacterized protein</fullName>
    </submittedName>
</protein>
<comment type="subcellular location">
    <subcellularLocation>
        <location evidence="4">Peroxisome membrane</location>
    </subcellularLocation>
</comment>
<proteinExistence type="predicted"/>
<evidence type="ECO:0000313" key="7">
    <source>
        <dbReference type="Proteomes" id="UP000626109"/>
    </source>
</evidence>
<evidence type="ECO:0000313" key="6">
    <source>
        <dbReference type="EMBL" id="CAE8699373.1"/>
    </source>
</evidence>
<evidence type="ECO:0000256" key="2">
    <source>
        <dbReference type="ARBA" id="ARBA00023136"/>
    </source>
</evidence>
<dbReference type="Pfam" id="PF05648">
    <property type="entry name" value="PEX11"/>
    <property type="match status" value="1"/>
</dbReference>
<dbReference type="Proteomes" id="UP000654075">
    <property type="component" value="Unassembled WGS sequence"/>
</dbReference>
<keyword evidence="3" id="KW-0576">Peroxisome</keyword>
<dbReference type="PANTHER" id="PTHR12652">
    <property type="entry name" value="PEROXISOMAL BIOGENESIS FACTOR 11"/>
    <property type="match status" value="1"/>
</dbReference>
<name>A0A813KGH4_POLGL</name>
<dbReference type="GO" id="GO:0005778">
    <property type="term" value="C:peroxisomal membrane"/>
    <property type="evidence" value="ECO:0007669"/>
    <property type="project" value="UniProtKB-SubCell"/>
</dbReference>
<gene>
    <name evidence="5" type="ORF">PGLA1383_LOCUS53953</name>
    <name evidence="6" type="ORF">PGLA2088_LOCUS31139</name>
</gene>
<sequence>MRSRACSGASSSYEDLQDESAGYDDPITLSGASGEFLAQELAKWTKSRSLPASRLSERFVENWELRVASVYDGPFGSFFNFIYDVLQFSSGRDKSCALLQGYAKFASAVLSQPGSESNLMYRGIEDSLSDGRKIFRLFKEHREVYKVRRGMSRFTEGVSESGLMSISAACGVLDMLGHSCSFFYYLGDNLLWAASVGIVRAKEVPRWQRTMWKGGRKNGYVVSLLGGVASIKRKKNLASIWRLVFAVAANLLMLRKALGKLGKEGKEFQGPDDARLFHSLEVVGMAASFRILLSKLGYTQASHSTLGLLAMLAAACGIWSNWRKVLRKHCGTKTFGATLLERRVSICDDVEF</sequence>
<dbReference type="EMBL" id="CAJNNW010029185">
    <property type="protein sequence ID" value="CAE8699373.1"/>
    <property type="molecule type" value="Genomic_DNA"/>
</dbReference>
<dbReference type="EMBL" id="CAJNNV010032081">
    <property type="protein sequence ID" value="CAE8638856.1"/>
    <property type="molecule type" value="Genomic_DNA"/>
</dbReference>